<sequence length="99" mass="11738">MYHLINRRSTTLPVQEGPEKQHARPLRFFLRFWIKRRSFHGVSPSKKRAQRDRGLEDRRSAFKFGKNENTIMLERTGTLCGAARIFELGLEEFWTNICV</sequence>
<evidence type="ECO:0000313" key="2">
    <source>
        <dbReference type="EMBL" id="GIY01053.1"/>
    </source>
</evidence>
<dbReference type="AlphaFoldDB" id="A0AAV4Q0W5"/>
<dbReference type="Proteomes" id="UP001054945">
    <property type="component" value="Unassembled WGS sequence"/>
</dbReference>
<organism evidence="2 3">
    <name type="scientific">Caerostris extrusa</name>
    <name type="common">Bark spider</name>
    <name type="synonym">Caerostris bankana</name>
    <dbReference type="NCBI Taxonomy" id="172846"/>
    <lineage>
        <taxon>Eukaryota</taxon>
        <taxon>Metazoa</taxon>
        <taxon>Ecdysozoa</taxon>
        <taxon>Arthropoda</taxon>
        <taxon>Chelicerata</taxon>
        <taxon>Arachnida</taxon>
        <taxon>Araneae</taxon>
        <taxon>Araneomorphae</taxon>
        <taxon>Entelegynae</taxon>
        <taxon>Araneoidea</taxon>
        <taxon>Araneidae</taxon>
        <taxon>Caerostris</taxon>
    </lineage>
</organism>
<evidence type="ECO:0000313" key="3">
    <source>
        <dbReference type="Proteomes" id="UP001054945"/>
    </source>
</evidence>
<keyword evidence="3" id="KW-1185">Reference proteome</keyword>
<gene>
    <name evidence="2" type="ORF">CEXT_612681</name>
</gene>
<feature type="region of interest" description="Disordered" evidence="1">
    <location>
        <begin position="1"/>
        <end position="22"/>
    </location>
</feature>
<accession>A0AAV4Q0W5</accession>
<protein>
    <submittedName>
        <fullName evidence="2">Uncharacterized protein</fullName>
    </submittedName>
</protein>
<proteinExistence type="predicted"/>
<name>A0AAV4Q0W5_CAEEX</name>
<reference evidence="2 3" key="1">
    <citation type="submission" date="2021-06" db="EMBL/GenBank/DDBJ databases">
        <title>Caerostris extrusa draft genome.</title>
        <authorList>
            <person name="Kono N."/>
            <person name="Arakawa K."/>
        </authorList>
    </citation>
    <scope>NUCLEOTIDE SEQUENCE [LARGE SCALE GENOMIC DNA]</scope>
</reference>
<dbReference type="EMBL" id="BPLR01005253">
    <property type="protein sequence ID" value="GIY01053.1"/>
    <property type="molecule type" value="Genomic_DNA"/>
</dbReference>
<evidence type="ECO:0000256" key="1">
    <source>
        <dbReference type="SAM" id="MobiDB-lite"/>
    </source>
</evidence>
<comment type="caution">
    <text evidence="2">The sequence shown here is derived from an EMBL/GenBank/DDBJ whole genome shotgun (WGS) entry which is preliminary data.</text>
</comment>